<protein>
    <submittedName>
        <fullName evidence="3">Str. FM013</fullName>
    </submittedName>
</protein>
<organism evidence="3 4">
    <name type="scientific">Penicillium camemberti (strain FM 013)</name>
    <dbReference type="NCBI Taxonomy" id="1429867"/>
    <lineage>
        <taxon>Eukaryota</taxon>
        <taxon>Fungi</taxon>
        <taxon>Dikarya</taxon>
        <taxon>Ascomycota</taxon>
        <taxon>Pezizomycotina</taxon>
        <taxon>Eurotiomycetes</taxon>
        <taxon>Eurotiomycetidae</taxon>
        <taxon>Eurotiales</taxon>
        <taxon>Aspergillaceae</taxon>
        <taxon>Penicillium</taxon>
    </lineage>
</organism>
<keyword evidence="1" id="KW-0472">Membrane</keyword>
<keyword evidence="1" id="KW-1133">Transmembrane helix</keyword>
<feature type="transmembrane region" description="Helical" evidence="1">
    <location>
        <begin position="238"/>
        <end position="258"/>
    </location>
</feature>
<feature type="chain" id="PRO_5005195167" evidence="2">
    <location>
        <begin position="23"/>
        <end position="558"/>
    </location>
</feature>
<name>A0A0G4PA58_PENC3</name>
<sequence length="558" mass="63668">MATISLVSAIFILALPAVASEASTTDHLGWQGSPNRRGTWDIILSCGTTIFACTWSVQHLNVPAANDGTWKKIFRSCQWMTITILFPEFIMAHAFFELLMAVEATTLIEETRKVAVTYPSLIRKLFVRRHTQRNDSEQGKQYKGPEWTLTHSYFANMGGLYFQHKDEIDEQQSTQFPLTAFQYAAEFDFYASPEIYEDDIKDKGKQDYFAKVIAILQICWLIFSLITRKIRGLPFSQFETLTLGLAVCGIAVYMSYWYKPRGVGRPIKVAKREGSEVPHFVRTYDSFWDVLSNSREKKGSEPVDRIKNDNIPLAKSDKWHTTIIVLAVLSAVFGCIHIIAWNFEFPSDVEKLLWRIATIMSIVVPGLGLITILLAQFTVEDGDPREFMGNCLDVLREFSWFYHDTVATSEAMIALESIYNNPSLEGDDAQRLYKDILSTGTEYSLGPEMLKFIQKEKETTFEKSNAIELPEKFPSQFSLLVELMNEEGPKSLIDSAKTNVFPRRTWIPRWVNLTILYATNLIYIISRLMIMALALASLRSMPEGVYITTWTKNLPAIQ</sequence>
<dbReference type="AlphaFoldDB" id="A0A0G4PA58"/>
<accession>A0A0G4PA58</accession>
<evidence type="ECO:0000256" key="2">
    <source>
        <dbReference type="SAM" id="SignalP"/>
    </source>
</evidence>
<feature type="transmembrane region" description="Helical" evidence="1">
    <location>
        <begin position="515"/>
        <end position="536"/>
    </location>
</feature>
<evidence type="ECO:0000313" key="4">
    <source>
        <dbReference type="Proteomes" id="UP000053732"/>
    </source>
</evidence>
<keyword evidence="1" id="KW-0812">Transmembrane</keyword>
<feature type="signal peptide" evidence="2">
    <location>
        <begin position="1"/>
        <end position="22"/>
    </location>
</feature>
<dbReference type="Proteomes" id="UP000053732">
    <property type="component" value="Unassembled WGS sequence"/>
</dbReference>
<gene>
    <name evidence="3" type="ORF">PCAMFM013_S009g000125</name>
</gene>
<dbReference type="PANTHER" id="PTHR35043">
    <property type="entry name" value="TRANSCRIPTION FACTOR DOMAIN-CONTAINING PROTEIN"/>
    <property type="match status" value="1"/>
</dbReference>
<keyword evidence="2" id="KW-0732">Signal</keyword>
<proteinExistence type="predicted"/>
<evidence type="ECO:0000313" key="3">
    <source>
        <dbReference type="EMBL" id="CRL23185.1"/>
    </source>
</evidence>
<evidence type="ECO:0000256" key="1">
    <source>
        <dbReference type="SAM" id="Phobius"/>
    </source>
</evidence>
<feature type="transmembrane region" description="Helical" evidence="1">
    <location>
        <begin position="208"/>
        <end position="226"/>
    </location>
</feature>
<feature type="transmembrane region" description="Helical" evidence="1">
    <location>
        <begin position="352"/>
        <end position="379"/>
    </location>
</feature>
<reference evidence="3 4" key="1">
    <citation type="journal article" date="2014" name="Nat. Commun.">
        <title>Multiple recent horizontal transfers of a large genomic region in cheese making fungi.</title>
        <authorList>
            <person name="Cheeseman K."/>
            <person name="Ropars J."/>
            <person name="Renault P."/>
            <person name="Dupont J."/>
            <person name="Gouzy J."/>
            <person name="Branca A."/>
            <person name="Abraham A.L."/>
            <person name="Ceppi M."/>
            <person name="Conseiller E."/>
            <person name="Debuchy R."/>
            <person name="Malagnac F."/>
            <person name="Goarin A."/>
            <person name="Silar P."/>
            <person name="Lacoste S."/>
            <person name="Sallet E."/>
            <person name="Bensimon A."/>
            <person name="Giraud T."/>
            <person name="Brygoo Y."/>
        </authorList>
    </citation>
    <scope>NUCLEOTIDE SEQUENCE [LARGE SCALE GENOMIC DNA]</scope>
    <source>
        <strain evidence="4">FM 013</strain>
    </source>
</reference>
<dbReference type="PANTHER" id="PTHR35043:SF8">
    <property type="entry name" value="DUF4220 DOMAIN-CONTAINING PROTEIN"/>
    <property type="match status" value="1"/>
</dbReference>
<dbReference type="STRING" id="1429867.A0A0G4PA58"/>
<dbReference type="EMBL" id="HG793142">
    <property type="protein sequence ID" value="CRL23185.1"/>
    <property type="molecule type" value="Genomic_DNA"/>
</dbReference>
<keyword evidence="4" id="KW-1185">Reference proteome</keyword>
<feature type="transmembrane region" description="Helical" evidence="1">
    <location>
        <begin position="319"/>
        <end position="340"/>
    </location>
</feature>